<name>A0A4C1X8D8_EUMVA</name>
<sequence length="119" mass="12872">MAGVDATQYIAVLPTAVPRGQLARARHVAERTKSELRLDQDENQGRGAESELKAGWRTELRTRPGSEWKTIPELRMGLGSKPSGRSAAGMAVAAVGINYTGNSPTRKWRTTSARPASIK</sequence>
<feature type="region of interest" description="Disordered" evidence="1">
    <location>
        <begin position="30"/>
        <end position="64"/>
    </location>
</feature>
<reference evidence="2 3" key="1">
    <citation type="journal article" date="2019" name="Commun. Biol.">
        <title>The bagworm genome reveals a unique fibroin gene that provides high tensile strength.</title>
        <authorList>
            <person name="Kono N."/>
            <person name="Nakamura H."/>
            <person name="Ohtoshi R."/>
            <person name="Tomita M."/>
            <person name="Numata K."/>
            <person name="Arakawa K."/>
        </authorList>
    </citation>
    <scope>NUCLEOTIDE SEQUENCE [LARGE SCALE GENOMIC DNA]</scope>
</reference>
<proteinExistence type="predicted"/>
<dbReference type="EMBL" id="BGZK01000739">
    <property type="protein sequence ID" value="GBP58604.1"/>
    <property type="molecule type" value="Genomic_DNA"/>
</dbReference>
<organism evidence="2 3">
    <name type="scientific">Eumeta variegata</name>
    <name type="common">Bagworm moth</name>
    <name type="synonym">Eumeta japonica</name>
    <dbReference type="NCBI Taxonomy" id="151549"/>
    <lineage>
        <taxon>Eukaryota</taxon>
        <taxon>Metazoa</taxon>
        <taxon>Ecdysozoa</taxon>
        <taxon>Arthropoda</taxon>
        <taxon>Hexapoda</taxon>
        <taxon>Insecta</taxon>
        <taxon>Pterygota</taxon>
        <taxon>Neoptera</taxon>
        <taxon>Endopterygota</taxon>
        <taxon>Lepidoptera</taxon>
        <taxon>Glossata</taxon>
        <taxon>Ditrysia</taxon>
        <taxon>Tineoidea</taxon>
        <taxon>Psychidae</taxon>
        <taxon>Oiketicinae</taxon>
        <taxon>Eumeta</taxon>
    </lineage>
</organism>
<protein>
    <submittedName>
        <fullName evidence="2">Uncharacterized protein</fullName>
    </submittedName>
</protein>
<keyword evidence="3" id="KW-1185">Reference proteome</keyword>
<evidence type="ECO:0000256" key="1">
    <source>
        <dbReference type="SAM" id="MobiDB-lite"/>
    </source>
</evidence>
<feature type="region of interest" description="Disordered" evidence="1">
    <location>
        <begin position="100"/>
        <end position="119"/>
    </location>
</feature>
<dbReference type="Proteomes" id="UP000299102">
    <property type="component" value="Unassembled WGS sequence"/>
</dbReference>
<evidence type="ECO:0000313" key="3">
    <source>
        <dbReference type="Proteomes" id="UP000299102"/>
    </source>
</evidence>
<evidence type="ECO:0000313" key="2">
    <source>
        <dbReference type="EMBL" id="GBP58604.1"/>
    </source>
</evidence>
<comment type="caution">
    <text evidence="2">The sequence shown here is derived from an EMBL/GenBank/DDBJ whole genome shotgun (WGS) entry which is preliminary data.</text>
</comment>
<dbReference type="AlphaFoldDB" id="A0A4C1X8D8"/>
<gene>
    <name evidence="2" type="ORF">EVAR_40888_1</name>
</gene>
<accession>A0A4C1X8D8</accession>